<dbReference type="Pfam" id="PF14518">
    <property type="entry name" value="Haem_oxygenas_2"/>
    <property type="match status" value="1"/>
</dbReference>
<comment type="caution">
    <text evidence="1">The sequence shown here is derived from an EMBL/GenBank/DDBJ whole genome shotgun (WGS) entry which is preliminary data.</text>
</comment>
<dbReference type="SMART" id="SM01236">
    <property type="entry name" value="Haem_oxygenase_2"/>
    <property type="match status" value="1"/>
</dbReference>
<dbReference type="Gene3D" id="1.20.910.10">
    <property type="entry name" value="Heme oxygenase-like"/>
    <property type="match status" value="1"/>
</dbReference>
<accession>A0ABW1U5J0</accession>
<reference evidence="2" key="1">
    <citation type="journal article" date="2019" name="Int. J. Syst. Evol. Microbiol.">
        <title>The Global Catalogue of Microorganisms (GCM) 10K type strain sequencing project: providing services to taxonomists for standard genome sequencing and annotation.</title>
        <authorList>
            <consortium name="The Broad Institute Genomics Platform"/>
            <consortium name="The Broad Institute Genome Sequencing Center for Infectious Disease"/>
            <person name="Wu L."/>
            <person name="Ma J."/>
        </authorList>
    </citation>
    <scope>NUCLEOTIDE SEQUENCE [LARGE SCALE GENOMIC DNA]</scope>
    <source>
        <strain evidence="2">CCUG 39402</strain>
    </source>
</reference>
<dbReference type="EC" id="1.-.-.-" evidence="1"/>
<organism evidence="1 2">
    <name type="scientific">Polaromonas aquatica</name>
    <dbReference type="NCBI Taxonomy" id="332657"/>
    <lineage>
        <taxon>Bacteria</taxon>
        <taxon>Pseudomonadati</taxon>
        <taxon>Pseudomonadota</taxon>
        <taxon>Betaproteobacteria</taxon>
        <taxon>Burkholderiales</taxon>
        <taxon>Comamonadaceae</taxon>
        <taxon>Polaromonas</taxon>
    </lineage>
</organism>
<keyword evidence="2" id="KW-1185">Reference proteome</keyword>
<dbReference type="RefSeq" id="WP_371434898.1">
    <property type="nucleotide sequence ID" value="NZ_JBHSRS010000084.1"/>
</dbReference>
<sequence>MFIAAHEWFAPVLEESTVNANTLAELYKGLSEDFESEELKHKARLFLESEIAKLDASACDLPAQAHELEDWMQTSSQPATSRYGQYLEERKAGSPRRYFSNRAHALYFLRAVAPTKLVDGAWVYGLLNHWRNPRFADLIRTYFEELGEGSNDKNHVLIYRQLLTRYGLDPVDDLAESFYTQGLIQLALAGHAEEYLPEVIGFNLGYEQLPLHLLITAYELNELGIDPYYFTLHVTVDNANTGHARRAVQAVLDNIPKLGSADEFWRRVRIGYGLSNAGVGTTDVIDGFNIDREVVRIFAHKSEAGHGAHSDYCRVGGRNVNDWLARKEDIPEFLSALEKARWIKRGVPVEQSRFWGLLQGSRAEMFGVFTSYELQVIHDWILGDASRDGHSYAEIDSANSVPRRASFRVAARLAATRSGMSLDLHTQSPSTSMLDSDLQSLTQQLPTLDAADQASILVKAMAPSQHWTPAGLHATKLFGRLFFSGA</sequence>
<gene>
    <name evidence="1" type="ORF">ACFQND_26690</name>
</gene>
<evidence type="ECO:0000313" key="1">
    <source>
        <dbReference type="EMBL" id="MFC6284830.1"/>
    </source>
</evidence>
<dbReference type="EMBL" id="JBHSRS010000084">
    <property type="protein sequence ID" value="MFC6284830.1"/>
    <property type="molecule type" value="Genomic_DNA"/>
</dbReference>
<keyword evidence="1" id="KW-0560">Oxidoreductase</keyword>
<dbReference type="InterPro" id="IPR016084">
    <property type="entry name" value="Haem_Oase-like_multi-hlx"/>
</dbReference>
<protein>
    <submittedName>
        <fullName evidence="1">Iron-containing redox enzyme family protein</fullName>
        <ecNumber evidence="1">1.-.-.-</ecNumber>
    </submittedName>
</protein>
<dbReference type="GO" id="GO:0016491">
    <property type="term" value="F:oxidoreductase activity"/>
    <property type="evidence" value="ECO:0007669"/>
    <property type="project" value="UniProtKB-KW"/>
</dbReference>
<evidence type="ECO:0000313" key="2">
    <source>
        <dbReference type="Proteomes" id="UP001596270"/>
    </source>
</evidence>
<proteinExistence type="predicted"/>
<name>A0ABW1U5J0_9BURK</name>
<dbReference type="Proteomes" id="UP001596270">
    <property type="component" value="Unassembled WGS sequence"/>
</dbReference>